<keyword evidence="2" id="KW-0813">Transport</keyword>
<organism evidence="4 5">
    <name type="scientific">Thermocladium modestius</name>
    <dbReference type="NCBI Taxonomy" id="62609"/>
    <lineage>
        <taxon>Archaea</taxon>
        <taxon>Thermoproteota</taxon>
        <taxon>Thermoprotei</taxon>
        <taxon>Thermoproteales</taxon>
        <taxon>Thermoproteaceae</taxon>
        <taxon>Thermocladium</taxon>
    </lineage>
</organism>
<reference evidence="4" key="1">
    <citation type="journal article" date="2014" name="Int. J. Syst. Evol. Microbiol.">
        <title>Complete genome sequence of Corynebacterium casei LMG S-19264T (=DSM 44701T), isolated from a smear-ripened cheese.</title>
        <authorList>
            <consortium name="US DOE Joint Genome Institute (JGI-PGF)"/>
            <person name="Walter F."/>
            <person name="Albersmeier A."/>
            <person name="Kalinowski J."/>
            <person name="Ruckert C."/>
        </authorList>
    </citation>
    <scope>NUCLEOTIDE SEQUENCE</scope>
    <source>
        <strain evidence="4">JCM 10088</strain>
    </source>
</reference>
<protein>
    <submittedName>
        <fullName evidence="4">Sugar ABC transporter substrate-binding protein</fullName>
    </submittedName>
</protein>
<sequence length="379" mass="41832">MQMVNEFNQEHPGIHVVFTPITSNYYSTLATRLATGTGPSVFYMENTELPRFAAAGYLANLSALADYPGYNLSDFIPNMLKTFYYKGTLYAVPKDWGVLGVYYNKKLLQMAGLPDPPANWNWTTFMYYLATLKAKLPSGYYPMTVTPSWARILAFIHEAGGDWVNQEGTGTPANTTPIYDGLAFWYNLYNKGYAVLASDLSAGWNGGDFALGKVAMVVSGTWTIPVLESNSSQVPPGEWGVQWMPSDAQRGTMMFVVGLAVNSHLSPAQMKAAIEFVAWFTSKNGEFTWVMKGLALPARLSILHNSTYINANPAAAYLAEQYPFAYGWAYNTTNWDAMHTDIHNVVGNLFSGTINLNEAYQEIVNDTNLCLSGQCPTNG</sequence>
<keyword evidence="3" id="KW-0732">Signal</keyword>
<accession>A0A830GUS7</accession>
<dbReference type="AlphaFoldDB" id="A0A830GUS7"/>
<dbReference type="PANTHER" id="PTHR43649">
    <property type="entry name" value="ARABINOSE-BINDING PROTEIN-RELATED"/>
    <property type="match status" value="1"/>
</dbReference>
<dbReference type="EMBL" id="BMNL01000001">
    <property type="protein sequence ID" value="GGP19974.1"/>
    <property type="molecule type" value="Genomic_DNA"/>
</dbReference>
<comment type="subcellular location">
    <subcellularLocation>
        <location evidence="1">Cell envelope</location>
    </subcellularLocation>
</comment>
<dbReference type="InterPro" id="IPR050490">
    <property type="entry name" value="Bact_solute-bd_prot1"/>
</dbReference>
<reference evidence="4" key="2">
    <citation type="submission" date="2020-09" db="EMBL/GenBank/DDBJ databases">
        <authorList>
            <person name="Sun Q."/>
            <person name="Ohkuma M."/>
        </authorList>
    </citation>
    <scope>NUCLEOTIDE SEQUENCE</scope>
    <source>
        <strain evidence="4">JCM 10088</strain>
    </source>
</reference>
<dbReference type="Pfam" id="PF01547">
    <property type="entry name" value="SBP_bac_1"/>
    <property type="match status" value="1"/>
</dbReference>
<dbReference type="SUPFAM" id="SSF53850">
    <property type="entry name" value="Periplasmic binding protein-like II"/>
    <property type="match status" value="1"/>
</dbReference>
<dbReference type="PANTHER" id="PTHR43649:SF31">
    <property type="entry name" value="SN-GLYCEROL-3-PHOSPHATE-BINDING PERIPLASMIC PROTEIN UGPB"/>
    <property type="match status" value="1"/>
</dbReference>
<name>A0A830GUS7_9CREN</name>
<keyword evidence="5" id="KW-1185">Reference proteome</keyword>
<evidence type="ECO:0000256" key="3">
    <source>
        <dbReference type="ARBA" id="ARBA00022729"/>
    </source>
</evidence>
<gene>
    <name evidence="4" type="ORF">GCM10007981_05890</name>
</gene>
<comment type="caution">
    <text evidence="4">The sequence shown here is derived from an EMBL/GenBank/DDBJ whole genome shotgun (WGS) entry which is preliminary data.</text>
</comment>
<evidence type="ECO:0000313" key="5">
    <source>
        <dbReference type="Proteomes" id="UP000610960"/>
    </source>
</evidence>
<evidence type="ECO:0000313" key="4">
    <source>
        <dbReference type="EMBL" id="GGP19974.1"/>
    </source>
</evidence>
<evidence type="ECO:0000256" key="2">
    <source>
        <dbReference type="ARBA" id="ARBA00022448"/>
    </source>
</evidence>
<evidence type="ECO:0000256" key="1">
    <source>
        <dbReference type="ARBA" id="ARBA00004196"/>
    </source>
</evidence>
<dbReference type="Proteomes" id="UP000610960">
    <property type="component" value="Unassembled WGS sequence"/>
</dbReference>
<dbReference type="InterPro" id="IPR006059">
    <property type="entry name" value="SBP"/>
</dbReference>
<dbReference type="Gene3D" id="3.40.190.10">
    <property type="entry name" value="Periplasmic binding protein-like II"/>
    <property type="match status" value="1"/>
</dbReference>
<proteinExistence type="predicted"/>